<dbReference type="EMBL" id="ML120376">
    <property type="protein sequence ID" value="RPB00917.1"/>
    <property type="molecule type" value="Genomic_DNA"/>
</dbReference>
<protein>
    <submittedName>
        <fullName evidence="1">Uncharacterized protein</fullName>
    </submittedName>
</protein>
<dbReference type="Proteomes" id="UP000276215">
    <property type="component" value="Unassembled WGS sequence"/>
</dbReference>
<dbReference type="AlphaFoldDB" id="A0A3N4JRW3"/>
<proteinExistence type="predicted"/>
<keyword evidence="2" id="KW-1185">Reference proteome</keyword>
<gene>
    <name evidence="1" type="ORF">L873DRAFT_710113</name>
</gene>
<reference evidence="1 2" key="1">
    <citation type="journal article" date="2018" name="Nat. Ecol. Evol.">
        <title>Pezizomycetes genomes reveal the molecular basis of ectomycorrhizal truffle lifestyle.</title>
        <authorList>
            <person name="Murat C."/>
            <person name="Payen T."/>
            <person name="Noel B."/>
            <person name="Kuo A."/>
            <person name="Morin E."/>
            <person name="Chen J."/>
            <person name="Kohler A."/>
            <person name="Krizsan K."/>
            <person name="Balestrini R."/>
            <person name="Da Silva C."/>
            <person name="Montanini B."/>
            <person name="Hainaut M."/>
            <person name="Levati E."/>
            <person name="Barry K.W."/>
            <person name="Belfiori B."/>
            <person name="Cichocki N."/>
            <person name="Clum A."/>
            <person name="Dockter R.B."/>
            <person name="Fauchery L."/>
            <person name="Guy J."/>
            <person name="Iotti M."/>
            <person name="Le Tacon F."/>
            <person name="Lindquist E.A."/>
            <person name="Lipzen A."/>
            <person name="Malagnac F."/>
            <person name="Mello A."/>
            <person name="Molinier V."/>
            <person name="Miyauchi S."/>
            <person name="Poulain J."/>
            <person name="Riccioni C."/>
            <person name="Rubini A."/>
            <person name="Sitrit Y."/>
            <person name="Splivallo R."/>
            <person name="Traeger S."/>
            <person name="Wang M."/>
            <person name="Zifcakova L."/>
            <person name="Wipf D."/>
            <person name="Zambonelli A."/>
            <person name="Paolocci F."/>
            <person name="Nowrousian M."/>
            <person name="Ottonello S."/>
            <person name="Baldrian P."/>
            <person name="Spatafora J.W."/>
            <person name="Henrissat B."/>
            <person name="Nagy L.G."/>
            <person name="Aury J.M."/>
            <person name="Wincker P."/>
            <person name="Grigoriev I.V."/>
            <person name="Bonfante P."/>
            <person name="Martin F.M."/>
        </authorList>
    </citation>
    <scope>NUCLEOTIDE SEQUENCE [LARGE SCALE GENOMIC DNA]</scope>
    <source>
        <strain evidence="1 2">120613-1</strain>
    </source>
</reference>
<sequence length="112" mass="12300">MPCYQTYISSASNLLMSGRDDDVAMSSEDVPGVKGKSGQLLAVFTIYFPAGRWPDVFPTPGTVPVSVLYSCWLHAWCTRTQGLGGYTVWQINCAYLCTKTKLYLQCSPTSSL</sequence>
<evidence type="ECO:0000313" key="2">
    <source>
        <dbReference type="Proteomes" id="UP000276215"/>
    </source>
</evidence>
<organism evidence="1 2">
    <name type="scientific">Choiromyces venosus 120613-1</name>
    <dbReference type="NCBI Taxonomy" id="1336337"/>
    <lineage>
        <taxon>Eukaryota</taxon>
        <taxon>Fungi</taxon>
        <taxon>Dikarya</taxon>
        <taxon>Ascomycota</taxon>
        <taxon>Pezizomycotina</taxon>
        <taxon>Pezizomycetes</taxon>
        <taxon>Pezizales</taxon>
        <taxon>Tuberaceae</taxon>
        <taxon>Choiromyces</taxon>
    </lineage>
</organism>
<evidence type="ECO:0000313" key="1">
    <source>
        <dbReference type="EMBL" id="RPB00917.1"/>
    </source>
</evidence>
<accession>A0A3N4JRW3</accession>
<name>A0A3N4JRW3_9PEZI</name>